<feature type="compositionally biased region" description="Basic residues" evidence="1">
    <location>
        <begin position="53"/>
        <end position="65"/>
    </location>
</feature>
<dbReference type="Proteomes" id="UP000504635">
    <property type="component" value="Unplaced"/>
</dbReference>
<feature type="region of interest" description="Disordered" evidence="1">
    <location>
        <begin position="1"/>
        <end position="25"/>
    </location>
</feature>
<dbReference type="OrthoDB" id="6382611at2759"/>
<gene>
    <name evidence="3" type="primary">LOC115879686</name>
</gene>
<organism evidence="2 3">
    <name type="scientific">Sitophilus oryzae</name>
    <name type="common">Rice weevil</name>
    <name type="synonym">Curculio oryzae</name>
    <dbReference type="NCBI Taxonomy" id="7048"/>
    <lineage>
        <taxon>Eukaryota</taxon>
        <taxon>Metazoa</taxon>
        <taxon>Ecdysozoa</taxon>
        <taxon>Arthropoda</taxon>
        <taxon>Hexapoda</taxon>
        <taxon>Insecta</taxon>
        <taxon>Pterygota</taxon>
        <taxon>Neoptera</taxon>
        <taxon>Endopterygota</taxon>
        <taxon>Coleoptera</taxon>
        <taxon>Polyphaga</taxon>
        <taxon>Cucujiformia</taxon>
        <taxon>Curculionidae</taxon>
        <taxon>Dryophthorinae</taxon>
        <taxon>Sitophilus</taxon>
    </lineage>
</organism>
<evidence type="ECO:0000313" key="3">
    <source>
        <dbReference type="RefSeq" id="XP_030752485.1"/>
    </source>
</evidence>
<feature type="region of interest" description="Disordered" evidence="1">
    <location>
        <begin position="122"/>
        <end position="146"/>
    </location>
</feature>
<feature type="compositionally biased region" description="Basic and acidic residues" evidence="1">
    <location>
        <begin position="123"/>
        <end position="132"/>
    </location>
</feature>
<reference evidence="3" key="1">
    <citation type="submission" date="2025-08" db="UniProtKB">
        <authorList>
            <consortium name="RefSeq"/>
        </authorList>
    </citation>
    <scope>IDENTIFICATION</scope>
    <source>
        <tissue evidence="3">Gonads</tissue>
    </source>
</reference>
<dbReference type="GeneID" id="115879686"/>
<keyword evidence="2" id="KW-1185">Reference proteome</keyword>
<accession>A0A6J2XNN8</accession>
<proteinExistence type="predicted"/>
<feature type="compositionally biased region" description="Polar residues" evidence="1">
    <location>
        <begin position="9"/>
        <end position="23"/>
    </location>
</feature>
<sequence>MNDHKATPPRQTNLNQWLSTGADNNERVKKKRIAIESLKKPLSITTSPLKTGRVSRPKRTTKPTLKRFNSGGSDDLPIFNKKSPRKREKQSESFKKYGVSVPSVNQVMSDVKNLTQYKGTVNEVKDLREPKAKKPSPPAKKQTKKKQHWLDCKHLSLEEITEKFDENVTYLESILTGKLFSERHKIFHKKKVGTNILSKKDLTYNTSTIVFTHEQVDHIVALMEEKFDHDHTKSAYFFKVLLPEFCLKLFMDVHEMSRRQATNYLDERPID</sequence>
<name>A0A6J2XNN8_SITOR</name>
<dbReference type="AlphaFoldDB" id="A0A6J2XNN8"/>
<dbReference type="KEGG" id="soy:115879686"/>
<evidence type="ECO:0000256" key="1">
    <source>
        <dbReference type="SAM" id="MobiDB-lite"/>
    </source>
</evidence>
<protein>
    <submittedName>
        <fullName evidence="3">Uncharacterized protein LOC115879686</fullName>
    </submittedName>
</protein>
<feature type="region of interest" description="Disordered" evidence="1">
    <location>
        <begin position="44"/>
        <end position="94"/>
    </location>
</feature>
<evidence type="ECO:0000313" key="2">
    <source>
        <dbReference type="Proteomes" id="UP000504635"/>
    </source>
</evidence>
<dbReference type="InParanoid" id="A0A6J2XNN8"/>
<dbReference type="RefSeq" id="XP_030752485.1">
    <property type="nucleotide sequence ID" value="XM_030896625.1"/>
</dbReference>